<feature type="domain" description="Response regulatory" evidence="3">
    <location>
        <begin position="8"/>
        <end position="126"/>
    </location>
</feature>
<evidence type="ECO:0000259" key="3">
    <source>
        <dbReference type="PROSITE" id="PS50110"/>
    </source>
</evidence>
<dbReference type="Proteomes" id="UP000050430">
    <property type="component" value="Unassembled WGS sequence"/>
</dbReference>
<gene>
    <name evidence="4" type="ORF">ADM99_12390</name>
</gene>
<proteinExistence type="predicted"/>
<dbReference type="OrthoDB" id="9780153at2"/>
<organism evidence="4 5">
    <name type="scientific">Leptolinea tardivitalis</name>
    <dbReference type="NCBI Taxonomy" id="229920"/>
    <lineage>
        <taxon>Bacteria</taxon>
        <taxon>Bacillati</taxon>
        <taxon>Chloroflexota</taxon>
        <taxon>Anaerolineae</taxon>
        <taxon>Anaerolineales</taxon>
        <taxon>Anaerolineaceae</taxon>
        <taxon>Leptolinea</taxon>
    </lineage>
</organism>
<dbReference type="Pfam" id="PF00072">
    <property type="entry name" value="Response_reg"/>
    <property type="match status" value="1"/>
</dbReference>
<evidence type="ECO:0000313" key="4">
    <source>
        <dbReference type="EMBL" id="KPL71071.1"/>
    </source>
</evidence>
<dbReference type="AlphaFoldDB" id="A0A0P6WXN1"/>
<evidence type="ECO:0000256" key="2">
    <source>
        <dbReference type="PROSITE-ProRule" id="PRU00169"/>
    </source>
</evidence>
<keyword evidence="5" id="KW-1185">Reference proteome</keyword>
<dbReference type="GO" id="GO:0000160">
    <property type="term" value="P:phosphorelay signal transduction system"/>
    <property type="evidence" value="ECO:0007669"/>
    <property type="project" value="InterPro"/>
</dbReference>
<feature type="modified residue" description="4-aspartylphosphate" evidence="2">
    <location>
        <position position="57"/>
    </location>
</feature>
<dbReference type="PANTHER" id="PTHR44591">
    <property type="entry name" value="STRESS RESPONSE REGULATOR PROTEIN 1"/>
    <property type="match status" value="1"/>
</dbReference>
<evidence type="ECO:0000256" key="1">
    <source>
        <dbReference type="ARBA" id="ARBA00022553"/>
    </source>
</evidence>
<dbReference type="EMBL" id="LGCK01000012">
    <property type="protein sequence ID" value="KPL71071.1"/>
    <property type="molecule type" value="Genomic_DNA"/>
</dbReference>
<accession>A0A0P6WXN1</accession>
<name>A0A0P6WXN1_9CHLR</name>
<comment type="caution">
    <text evidence="4">The sequence shown here is derived from an EMBL/GenBank/DDBJ whole genome shotgun (WGS) entry which is preliminary data.</text>
</comment>
<dbReference type="STRING" id="229920.ADM99_12390"/>
<dbReference type="PROSITE" id="PS50110">
    <property type="entry name" value="RESPONSE_REGULATORY"/>
    <property type="match status" value="1"/>
</dbReference>
<dbReference type="PANTHER" id="PTHR44591:SF3">
    <property type="entry name" value="RESPONSE REGULATORY DOMAIN-CONTAINING PROTEIN"/>
    <property type="match status" value="1"/>
</dbReference>
<sequence>MPVNRSNRVLIAEEDKCVADLLSLSLRELGCQVKITCQQNEIREGVIRWKPDMLLLDLILPGCSGLDLLREFHQLGNRLGRPFPILVVSALGFREVVQQAKALGAVDFILKPIDLDNFRQKVLMYLP</sequence>
<dbReference type="InterPro" id="IPR011006">
    <property type="entry name" value="CheY-like_superfamily"/>
</dbReference>
<keyword evidence="1 2" id="KW-0597">Phosphoprotein</keyword>
<protein>
    <recommendedName>
        <fullName evidence="3">Response regulatory domain-containing protein</fullName>
    </recommendedName>
</protein>
<evidence type="ECO:0000313" key="5">
    <source>
        <dbReference type="Proteomes" id="UP000050430"/>
    </source>
</evidence>
<dbReference type="SMART" id="SM00448">
    <property type="entry name" value="REC"/>
    <property type="match status" value="1"/>
</dbReference>
<dbReference type="InterPro" id="IPR001789">
    <property type="entry name" value="Sig_transdc_resp-reg_receiver"/>
</dbReference>
<dbReference type="RefSeq" id="WP_062422810.1">
    <property type="nucleotide sequence ID" value="NZ_BBYA01000011.1"/>
</dbReference>
<dbReference type="SUPFAM" id="SSF52172">
    <property type="entry name" value="CheY-like"/>
    <property type="match status" value="1"/>
</dbReference>
<reference evidence="4 5" key="1">
    <citation type="submission" date="2015-07" db="EMBL/GenBank/DDBJ databases">
        <title>Genome sequence of Leptolinea tardivitalis DSM 16556.</title>
        <authorList>
            <person name="Hemp J."/>
            <person name="Ward L.M."/>
            <person name="Pace L.A."/>
            <person name="Fischer W.W."/>
        </authorList>
    </citation>
    <scope>NUCLEOTIDE SEQUENCE [LARGE SCALE GENOMIC DNA]</scope>
    <source>
        <strain evidence="4 5">YMTK-2</strain>
    </source>
</reference>
<dbReference type="CDD" id="cd00156">
    <property type="entry name" value="REC"/>
    <property type="match status" value="1"/>
</dbReference>
<dbReference type="Gene3D" id="3.40.50.2300">
    <property type="match status" value="1"/>
</dbReference>
<dbReference type="InterPro" id="IPR050595">
    <property type="entry name" value="Bact_response_regulator"/>
</dbReference>